<reference evidence="2" key="1">
    <citation type="submission" date="2014-05" db="EMBL/GenBank/DDBJ databases">
        <authorList>
            <person name="Chronopoulou M."/>
        </authorList>
    </citation>
    <scope>NUCLEOTIDE SEQUENCE</scope>
    <source>
        <tissue evidence="2">Whole organism</tissue>
    </source>
</reference>
<dbReference type="EMBL" id="HACA01010552">
    <property type="protein sequence ID" value="CDW27913.1"/>
    <property type="molecule type" value="Transcribed_RNA"/>
</dbReference>
<name>A0A0K2TPH7_LEPSM</name>
<dbReference type="AlphaFoldDB" id="A0A0K2TPH7"/>
<feature type="signal peptide" evidence="1">
    <location>
        <begin position="1"/>
        <end position="21"/>
    </location>
</feature>
<sequence length="81" mass="8927">MYKPLLSVAIACVFVAHQAVSQSESAYQFPADAEAYLDAPLSTTFTCDGQPYGYYADVDNNCKVSFFCRATIAWEMGMTSF</sequence>
<protein>
    <submittedName>
        <fullName evidence="2">Uncharacterized protein</fullName>
    </submittedName>
</protein>
<evidence type="ECO:0000313" key="2">
    <source>
        <dbReference type="EMBL" id="CDW27913.1"/>
    </source>
</evidence>
<proteinExistence type="predicted"/>
<evidence type="ECO:0000256" key="1">
    <source>
        <dbReference type="SAM" id="SignalP"/>
    </source>
</evidence>
<keyword evidence="1" id="KW-0732">Signal</keyword>
<feature type="chain" id="PRO_5005487957" evidence="1">
    <location>
        <begin position="22"/>
        <end position="81"/>
    </location>
</feature>
<organism evidence="2">
    <name type="scientific">Lepeophtheirus salmonis</name>
    <name type="common">Salmon louse</name>
    <name type="synonym">Caligus salmonis</name>
    <dbReference type="NCBI Taxonomy" id="72036"/>
    <lineage>
        <taxon>Eukaryota</taxon>
        <taxon>Metazoa</taxon>
        <taxon>Ecdysozoa</taxon>
        <taxon>Arthropoda</taxon>
        <taxon>Crustacea</taxon>
        <taxon>Multicrustacea</taxon>
        <taxon>Hexanauplia</taxon>
        <taxon>Copepoda</taxon>
        <taxon>Siphonostomatoida</taxon>
        <taxon>Caligidae</taxon>
        <taxon>Lepeophtheirus</taxon>
    </lineage>
</organism>
<accession>A0A0K2TPH7</accession>